<feature type="chain" id="PRO_5042168223" description="Pherophorin domain-containing protein" evidence="2">
    <location>
        <begin position="25"/>
        <end position="758"/>
    </location>
</feature>
<proteinExistence type="predicted"/>
<comment type="caution">
    <text evidence="4">The sequence shown here is derived from an EMBL/GenBank/DDBJ whole genome shotgun (WGS) entry which is preliminary data.</text>
</comment>
<keyword evidence="2" id="KW-0732">Signal</keyword>
<feature type="region of interest" description="Disordered" evidence="1">
    <location>
        <begin position="206"/>
        <end position="255"/>
    </location>
</feature>
<dbReference type="EMBL" id="BMAR01000005">
    <property type="protein sequence ID" value="GFR43382.1"/>
    <property type="molecule type" value="Genomic_DNA"/>
</dbReference>
<dbReference type="PROSITE" id="PS51257">
    <property type="entry name" value="PROKAR_LIPOPROTEIN"/>
    <property type="match status" value="1"/>
</dbReference>
<organism evidence="4 5">
    <name type="scientific">Astrephomene gubernaculifera</name>
    <dbReference type="NCBI Taxonomy" id="47775"/>
    <lineage>
        <taxon>Eukaryota</taxon>
        <taxon>Viridiplantae</taxon>
        <taxon>Chlorophyta</taxon>
        <taxon>core chlorophytes</taxon>
        <taxon>Chlorophyceae</taxon>
        <taxon>CS clade</taxon>
        <taxon>Chlamydomonadales</taxon>
        <taxon>Astrephomenaceae</taxon>
        <taxon>Astrephomene</taxon>
    </lineage>
</organism>
<name>A0AAD3DMB0_9CHLO</name>
<evidence type="ECO:0000313" key="4">
    <source>
        <dbReference type="EMBL" id="GFR43382.1"/>
    </source>
</evidence>
<dbReference type="AlphaFoldDB" id="A0AAD3DMB0"/>
<reference evidence="4 5" key="1">
    <citation type="journal article" date="2021" name="Sci. Rep.">
        <title>Genome sequencing of the multicellular alga Astrephomene provides insights into convergent evolution of germ-soma differentiation.</title>
        <authorList>
            <person name="Yamashita S."/>
            <person name="Yamamoto K."/>
            <person name="Matsuzaki R."/>
            <person name="Suzuki S."/>
            <person name="Yamaguchi H."/>
            <person name="Hirooka S."/>
            <person name="Minakuchi Y."/>
            <person name="Miyagishima S."/>
            <person name="Kawachi M."/>
            <person name="Toyoda A."/>
            <person name="Nozaki H."/>
        </authorList>
    </citation>
    <scope>NUCLEOTIDE SEQUENCE [LARGE SCALE GENOMIC DNA]</scope>
    <source>
        <strain evidence="4 5">NIES-4017</strain>
    </source>
</reference>
<keyword evidence="5" id="KW-1185">Reference proteome</keyword>
<dbReference type="InterPro" id="IPR024616">
    <property type="entry name" value="Pherophorin"/>
</dbReference>
<protein>
    <recommendedName>
        <fullName evidence="3">Pherophorin domain-containing protein</fullName>
    </recommendedName>
</protein>
<feature type="domain" description="Pherophorin" evidence="3">
    <location>
        <begin position="54"/>
        <end position="190"/>
    </location>
</feature>
<feature type="compositionally biased region" description="Pro residues" evidence="1">
    <location>
        <begin position="220"/>
        <end position="252"/>
    </location>
</feature>
<feature type="domain" description="Pherophorin" evidence="3">
    <location>
        <begin position="256"/>
        <end position="408"/>
    </location>
</feature>
<evidence type="ECO:0000259" key="3">
    <source>
        <dbReference type="Pfam" id="PF12499"/>
    </source>
</evidence>
<gene>
    <name evidence="4" type="ORF">Agub_g4456</name>
</gene>
<dbReference type="Pfam" id="PF12499">
    <property type="entry name" value="DUF3707"/>
    <property type="match status" value="4"/>
</dbReference>
<feature type="domain" description="Pherophorin" evidence="3">
    <location>
        <begin position="420"/>
        <end position="572"/>
    </location>
</feature>
<accession>A0AAD3DMB0</accession>
<feature type="signal peptide" evidence="2">
    <location>
        <begin position="1"/>
        <end position="24"/>
    </location>
</feature>
<dbReference type="Proteomes" id="UP001054857">
    <property type="component" value="Unassembled WGS sequence"/>
</dbReference>
<evidence type="ECO:0000256" key="1">
    <source>
        <dbReference type="SAM" id="MobiDB-lite"/>
    </source>
</evidence>
<evidence type="ECO:0000256" key="2">
    <source>
        <dbReference type="SAM" id="SignalP"/>
    </source>
</evidence>
<evidence type="ECO:0000313" key="5">
    <source>
        <dbReference type="Proteomes" id="UP001054857"/>
    </source>
</evidence>
<feature type="domain" description="Pherophorin" evidence="3">
    <location>
        <begin position="583"/>
        <end position="743"/>
    </location>
</feature>
<sequence>MGRRSLFKSHLALLLLSWIACGFAQLDTSDDFGMSSFGLRRLSAYYSRNFVAQFPQTCYQSSYFSPFRLYYKTAVFDQNATTFVFQLDVSTCPFPKADCCRLWLDHMVIRTKPTAEVLRVSLDGQDKEFDVGSHGLTIYSMAVEPTVIRSMRLEVSTPPDGYNYPRDLCPMGRFAGSCDVISYDESKTCCAERAALPYELFFPPSSSPPGGITPDVNAPPSRPPPPSPPPPSPPSPPPPSPPPPSPPPPPPDGWSYCCIDDLPKSPFNLKYMGWKLSGSDTAYQFQLTVHDVANSTDFDGPEAGDCSQMNLRDMGVAIYNNLIVKSVQFNGTVQSHWDEGQGSQPDAKWVYINLFKTLEDFDSSTPVDFVITVRGQVDALCPANEYLHSANACEFTFHGKDGLSHCCPHGATKRTDPTDDCCVDDIEKAPYRMQYLHSYLSAATSEYEFAVKVVNVTNVDYDLVEPAQCDHMTLDYAQIQIYKNVEVVQVKWEERIMDFNVTEATDYSNWLNVNGINRFVNDFDPNAPTKFKVTVRGHVRELCPAGWLFDASGAFMCEYALHGSQGNHTCCPHFITEPGTYEPDCGCRDDTAGTPYLLGYQLAGEGDNQTVFNFDLAQVNSSALVDFDGAPDLEFGVDVDCSGMGVKSITFAVNPDIEVQNVVFNGFNYSWQFEPYTDGAKWLKVLDIDYRPADFPSGQPVLLQVVAKGSGVSELCSAASQFGSQASCQYYIYGLSGYDECCPSGITTWSATILGGSR</sequence>